<dbReference type="EMBL" id="LVLJ01000405">
    <property type="protein sequence ID" value="OAE34438.1"/>
    <property type="molecule type" value="Genomic_DNA"/>
</dbReference>
<evidence type="ECO:0000313" key="4">
    <source>
        <dbReference type="Proteomes" id="UP000077202"/>
    </source>
</evidence>
<dbReference type="InterPro" id="IPR011042">
    <property type="entry name" value="6-blade_b-propeller_TolB-like"/>
</dbReference>
<comment type="caution">
    <text evidence="3">The sequence shown here is derived from an EMBL/GenBank/DDBJ whole genome shotgun (WGS) entry which is preliminary data.</text>
</comment>
<evidence type="ECO:0000256" key="2">
    <source>
        <dbReference type="SAM" id="SignalP"/>
    </source>
</evidence>
<name>A0A176WMQ8_MARPO</name>
<dbReference type="Gene3D" id="2.120.10.30">
    <property type="entry name" value="TolB, C-terminal domain"/>
    <property type="match status" value="1"/>
</dbReference>
<keyword evidence="4" id="KW-1185">Reference proteome</keyword>
<accession>A0A176WMQ8</accession>
<gene>
    <name evidence="3" type="ORF">AXG93_2886s1010</name>
</gene>
<dbReference type="PANTHER" id="PTHR31460:SF3">
    <property type="entry name" value="MESOCENTIN"/>
    <property type="match status" value="1"/>
</dbReference>
<evidence type="ECO:0000256" key="1">
    <source>
        <dbReference type="SAM" id="Phobius"/>
    </source>
</evidence>
<keyword evidence="1" id="KW-0812">Transmembrane</keyword>
<organism evidence="3 4">
    <name type="scientific">Marchantia polymorpha subsp. ruderalis</name>
    <dbReference type="NCBI Taxonomy" id="1480154"/>
    <lineage>
        <taxon>Eukaryota</taxon>
        <taxon>Viridiplantae</taxon>
        <taxon>Streptophyta</taxon>
        <taxon>Embryophyta</taxon>
        <taxon>Marchantiophyta</taxon>
        <taxon>Marchantiopsida</taxon>
        <taxon>Marchantiidae</taxon>
        <taxon>Marchantiales</taxon>
        <taxon>Marchantiaceae</taxon>
        <taxon>Marchantia</taxon>
    </lineage>
</organism>
<dbReference type="PANTHER" id="PTHR31460">
    <property type="match status" value="1"/>
</dbReference>
<evidence type="ECO:0008006" key="5">
    <source>
        <dbReference type="Google" id="ProtNLM"/>
    </source>
</evidence>
<keyword evidence="1" id="KW-1133">Transmembrane helix</keyword>
<feature type="transmembrane region" description="Helical" evidence="1">
    <location>
        <begin position="334"/>
        <end position="354"/>
    </location>
</feature>
<proteinExistence type="predicted"/>
<evidence type="ECO:0000313" key="3">
    <source>
        <dbReference type="EMBL" id="OAE34438.1"/>
    </source>
</evidence>
<reference evidence="3" key="1">
    <citation type="submission" date="2016-03" db="EMBL/GenBank/DDBJ databases">
        <title>Mechanisms controlling the formation of the plant cell surface in tip-growing cells are functionally conserved among land plants.</title>
        <authorList>
            <person name="Honkanen S."/>
            <person name="Jones V.A."/>
            <person name="Morieri G."/>
            <person name="Champion C."/>
            <person name="Hetherington A.J."/>
            <person name="Kelly S."/>
            <person name="Saint-Marcoux D."/>
            <person name="Proust H."/>
            <person name="Prescott H."/>
            <person name="Dolan L."/>
        </authorList>
    </citation>
    <scope>NUCLEOTIDE SEQUENCE [LARGE SCALE GENOMIC DNA]</scope>
    <source>
        <tissue evidence="3">Whole gametophyte</tissue>
    </source>
</reference>
<dbReference type="InterPro" id="IPR053224">
    <property type="entry name" value="Sensory_adhesion_molecule"/>
</dbReference>
<keyword evidence="1" id="KW-0472">Membrane</keyword>
<dbReference type="AlphaFoldDB" id="A0A176WMQ8"/>
<feature type="chain" id="PRO_5008052654" description="SMP-30/Gluconolactonase/LRE-like region domain-containing protein" evidence="2">
    <location>
        <begin position="30"/>
        <end position="384"/>
    </location>
</feature>
<dbReference type="SUPFAM" id="SSF63829">
    <property type="entry name" value="Calcium-dependent phosphotriesterase"/>
    <property type="match status" value="1"/>
</dbReference>
<feature type="signal peptide" evidence="2">
    <location>
        <begin position="1"/>
        <end position="29"/>
    </location>
</feature>
<sequence length="384" mass="42658">MTRSRSSIAVGMGLWTIVVLIALRGVADAKSELQLIKYKMPQLYPESFDWDRKHDRFIVGSTVLGKLVTLTDTGAVEDFVSDSDLEGQSEVHGVFVDARRNRVLAVVEAGRGEFDPQVARLVAYDLDSKKRTLMVTLSEEGTQPYFFKDVCADNEGNAYVTETTSNSVWKVTSSGEASLFVTLPQYEILQSEPMFAQAGVSGLVFVDGLLLVSQFNSGALIRVKVSDRKVEKVKVADGLTMSEADGMAIRQDGALVVVSSHTAWLLSSRDFWHSATLVDKVVLEKTTYSTSVAVKDLRVYVLASYLHEDLEGLSREDFQIEEIEFPADVANNPLYLLVIVGMFGLLVLIWKFQVNQFNKSYTKKRISNAESLHARGSDFILVRD</sequence>
<keyword evidence="2" id="KW-0732">Signal</keyword>
<protein>
    <recommendedName>
        <fullName evidence="5">SMP-30/Gluconolactonase/LRE-like region domain-containing protein</fullName>
    </recommendedName>
</protein>
<dbReference type="GO" id="GO:0005783">
    <property type="term" value="C:endoplasmic reticulum"/>
    <property type="evidence" value="ECO:0007669"/>
    <property type="project" value="TreeGrafter"/>
</dbReference>
<dbReference type="Proteomes" id="UP000077202">
    <property type="component" value="Unassembled WGS sequence"/>
</dbReference>